<keyword evidence="1" id="KW-0812">Transmembrane</keyword>
<name>A0ABW5N0G7_9FLAO</name>
<protein>
    <submittedName>
        <fullName evidence="2">DUF4199 domain-containing protein</fullName>
    </submittedName>
</protein>
<evidence type="ECO:0000313" key="3">
    <source>
        <dbReference type="Proteomes" id="UP001597526"/>
    </source>
</evidence>
<comment type="caution">
    <text evidence="2">The sequence shown here is derived from an EMBL/GenBank/DDBJ whole genome shotgun (WGS) entry which is preliminary data.</text>
</comment>
<dbReference type="Proteomes" id="UP001597526">
    <property type="component" value="Unassembled WGS sequence"/>
</dbReference>
<feature type="transmembrane region" description="Helical" evidence="1">
    <location>
        <begin position="12"/>
        <end position="30"/>
    </location>
</feature>
<reference evidence="3" key="1">
    <citation type="journal article" date="2019" name="Int. J. Syst. Evol. Microbiol.">
        <title>The Global Catalogue of Microorganisms (GCM) 10K type strain sequencing project: providing services to taxonomists for standard genome sequencing and annotation.</title>
        <authorList>
            <consortium name="The Broad Institute Genomics Platform"/>
            <consortium name="The Broad Institute Genome Sequencing Center for Infectious Disease"/>
            <person name="Wu L."/>
            <person name="Ma J."/>
        </authorList>
    </citation>
    <scope>NUCLEOTIDE SEQUENCE [LARGE SCALE GENOMIC DNA]</scope>
    <source>
        <strain evidence="3">KCTC 52368</strain>
    </source>
</reference>
<keyword evidence="1" id="KW-1133">Transmembrane helix</keyword>
<dbReference type="EMBL" id="JBHULB010000019">
    <property type="protein sequence ID" value="MFD2588078.1"/>
    <property type="molecule type" value="Genomic_DNA"/>
</dbReference>
<dbReference type="RefSeq" id="WP_377767620.1">
    <property type="nucleotide sequence ID" value="NZ_JBHULB010000019.1"/>
</dbReference>
<evidence type="ECO:0000256" key="1">
    <source>
        <dbReference type="SAM" id="Phobius"/>
    </source>
</evidence>
<sequence>MKIQYKKRQLNFNLIFGIIWFVYFFVQLYFDDKLHWIDYGWILISLTYFGTYFYQKKYKYVSIKNGILTVNGPLGKKLNLTEIKRIKKFAGDYIIKTDKKELSINTQIIEPNSLAELNAELEKLNVEWN</sequence>
<proteinExistence type="predicted"/>
<keyword evidence="1" id="KW-0472">Membrane</keyword>
<keyword evidence="3" id="KW-1185">Reference proteome</keyword>
<accession>A0ABW5N0G7</accession>
<evidence type="ECO:0000313" key="2">
    <source>
        <dbReference type="EMBL" id="MFD2588078.1"/>
    </source>
</evidence>
<gene>
    <name evidence="2" type="ORF">ACFSQJ_14120</name>
</gene>
<feature type="transmembrane region" description="Helical" evidence="1">
    <location>
        <begin position="36"/>
        <end position="54"/>
    </location>
</feature>
<organism evidence="2 3">
    <name type="scientific">Croceitalea marina</name>
    <dbReference type="NCBI Taxonomy" id="1775166"/>
    <lineage>
        <taxon>Bacteria</taxon>
        <taxon>Pseudomonadati</taxon>
        <taxon>Bacteroidota</taxon>
        <taxon>Flavobacteriia</taxon>
        <taxon>Flavobacteriales</taxon>
        <taxon>Flavobacteriaceae</taxon>
        <taxon>Croceitalea</taxon>
    </lineage>
</organism>